<feature type="transmembrane region" description="Helical" evidence="11">
    <location>
        <begin position="162"/>
        <end position="187"/>
    </location>
</feature>
<dbReference type="Proteomes" id="UP001500630">
    <property type="component" value="Unassembled WGS sequence"/>
</dbReference>
<evidence type="ECO:0000313" key="14">
    <source>
        <dbReference type="EMBL" id="GAA3583005.1"/>
    </source>
</evidence>
<evidence type="ECO:0000259" key="12">
    <source>
        <dbReference type="PROSITE" id="PS50109"/>
    </source>
</evidence>
<dbReference type="SMART" id="SM00304">
    <property type="entry name" value="HAMP"/>
    <property type="match status" value="1"/>
</dbReference>
<keyword evidence="5" id="KW-0808">Transferase</keyword>
<dbReference type="InterPro" id="IPR003594">
    <property type="entry name" value="HATPase_dom"/>
</dbReference>
<dbReference type="InterPro" id="IPR003660">
    <property type="entry name" value="HAMP_dom"/>
</dbReference>
<keyword evidence="7 14" id="KW-0418">Kinase</keyword>
<organism evidence="14 15">
    <name type="scientific">Nonomuraea rosea</name>
    <dbReference type="NCBI Taxonomy" id="638574"/>
    <lineage>
        <taxon>Bacteria</taxon>
        <taxon>Bacillati</taxon>
        <taxon>Actinomycetota</taxon>
        <taxon>Actinomycetes</taxon>
        <taxon>Streptosporangiales</taxon>
        <taxon>Streptosporangiaceae</taxon>
        <taxon>Nonomuraea</taxon>
    </lineage>
</organism>
<dbReference type="EMBL" id="BAABDQ010000020">
    <property type="protein sequence ID" value="GAA3583005.1"/>
    <property type="molecule type" value="Genomic_DNA"/>
</dbReference>
<name>A0ABP6YHZ5_9ACTN</name>
<evidence type="ECO:0000259" key="13">
    <source>
        <dbReference type="PROSITE" id="PS50885"/>
    </source>
</evidence>
<reference evidence="15" key="1">
    <citation type="journal article" date="2019" name="Int. J. Syst. Evol. Microbiol.">
        <title>The Global Catalogue of Microorganisms (GCM) 10K type strain sequencing project: providing services to taxonomists for standard genome sequencing and annotation.</title>
        <authorList>
            <consortium name="The Broad Institute Genomics Platform"/>
            <consortium name="The Broad Institute Genome Sequencing Center for Infectious Disease"/>
            <person name="Wu L."/>
            <person name="Ma J."/>
        </authorList>
    </citation>
    <scope>NUCLEOTIDE SEQUENCE [LARGE SCALE GENOMIC DNA]</scope>
    <source>
        <strain evidence="15">JCM 17326</strain>
    </source>
</reference>
<feature type="domain" description="Histidine kinase" evidence="12">
    <location>
        <begin position="245"/>
        <end position="449"/>
    </location>
</feature>
<dbReference type="Pfam" id="PF02518">
    <property type="entry name" value="HATPase_c"/>
    <property type="match status" value="1"/>
</dbReference>
<dbReference type="CDD" id="cd00082">
    <property type="entry name" value="HisKA"/>
    <property type="match status" value="1"/>
</dbReference>
<dbReference type="Gene3D" id="3.30.565.10">
    <property type="entry name" value="Histidine kinase-like ATPase, C-terminal domain"/>
    <property type="match status" value="1"/>
</dbReference>
<keyword evidence="10 11" id="KW-0472">Membrane</keyword>
<sequence>MSFPSYRLSVQAILVVATGVLSLIALSAIAVAADMVIRSNIEHSVFADTRRATTDWIGSMDTATPPPPVTTSEVDLLQLVDPTGKVVSASRAAAGRPALSEHWPQSDDRIQDFTECSGSGCVMLTATRPSPQEEQLLWGGESHVVYAGRDQPAILGTHRLELYLAAGVLTGSALLVMTAWLLIGQALRPVEQMRRRIARVTVTDLGLRVPEPPGRDAIARLARTANETLSRLQEAVEHQRHFASMVSHELRTPLTGLRAQLEESALYPEVDPRLAIRDALGTVERCQLIIDEMLMLARVRTSPHRPERVNLTALVRAEAVLRCTKVPIQVYADEHVEVCGNPVQLAEVLVNLLLNAQRHARSRVEARVARSEGHAVVSVRDDGIGIEEEDRERVFEPFARLVEARRRDPQGSGLGLAISRAIAQAHHGSLTVEDSPLGADFVLRLPLLDDTAPV</sequence>
<comment type="caution">
    <text evidence="14">The sequence shown here is derived from an EMBL/GenBank/DDBJ whole genome shotgun (WGS) entry which is preliminary data.</text>
</comment>
<dbReference type="InterPro" id="IPR036890">
    <property type="entry name" value="HATPase_C_sf"/>
</dbReference>
<dbReference type="SMART" id="SM00387">
    <property type="entry name" value="HATPase_c"/>
    <property type="match status" value="1"/>
</dbReference>
<evidence type="ECO:0000256" key="11">
    <source>
        <dbReference type="SAM" id="Phobius"/>
    </source>
</evidence>
<dbReference type="InterPro" id="IPR036097">
    <property type="entry name" value="HisK_dim/P_sf"/>
</dbReference>
<keyword evidence="6 11" id="KW-0812">Transmembrane</keyword>
<keyword evidence="4" id="KW-0597">Phosphoprotein</keyword>
<evidence type="ECO:0000256" key="5">
    <source>
        <dbReference type="ARBA" id="ARBA00022679"/>
    </source>
</evidence>
<dbReference type="InterPro" id="IPR004358">
    <property type="entry name" value="Sig_transdc_His_kin-like_C"/>
</dbReference>
<dbReference type="RefSeq" id="WP_345569526.1">
    <property type="nucleotide sequence ID" value="NZ_BAABDQ010000020.1"/>
</dbReference>
<gene>
    <name evidence="14" type="ORF">GCM10022419_075950</name>
</gene>
<evidence type="ECO:0000256" key="6">
    <source>
        <dbReference type="ARBA" id="ARBA00022692"/>
    </source>
</evidence>
<dbReference type="SUPFAM" id="SSF47384">
    <property type="entry name" value="Homodimeric domain of signal transducing histidine kinase"/>
    <property type="match status" value="1"/>
</dbReference>
<evidence type="ECO:0000313" key="15">
    <source>
        <dbReference type="Proteomes" id="UP001500630"/>
    </source>
</evidence>
<dbReference type="InterPro" id="IPR003661">
    <property type="entry name" value="HisK_dim/P_dom"/>
</dbReference>
<keyword evidence="15" id="KW-1185">Reference proteome</keyword>
<dbReference type="PANTHER" id="PTHR45436:SF5">
    <property type="entry name" value="SENSOR HISTIDINE KINASE TRCS"/>
    <property type="match status" value="1"/>
</dbReference>
<accession>A0ABP6YHZ5</accession>
<dbReference type="Gene3D" id="1.10.287.130">
    <property type="match status" value="1"/>
</dbReference>
<comment type="catalytic activity">
    <reaction evidence="1">
        <text>ATP + protein L-histidine = ADP + protein N-phospho-L-histidine.</text>
        <dbReference type="EC" id="2.7.13.3"/>
    </reaction>
</comment>
<dbReference type="PANTHER" id="PTHR45436">
    <property type="entry name" value="SENSOR HISTIDINE KINASE YKOH"/>
    <property type="match status" value="1"/>
</dbReference>
<dbReference type="PROSITE" id="PS50885">
    <property type="entry name" value="HAMP"/>
    <property type="match status" value="1"/>
</dbReference>
<feature type="domain" description="HAMP" evidence="13">
    <location>
        <begin position="184"/>
        <end position="237"/>
    </location>
</feature>
<dbReference type="SUPFAM" id="SSF55874">
    <property type="entry name" value="ATPase domain of HSP90 chaperone/DNA topoisomerase II/histidine kinase"/>
    <property type="match status" value="1"/>
</dbReference>
<protein>
    <recommendedName>
        <fullName evidence="3">histidine kinase</fullName>
        <ecNumber evidence="3">2.7.13.3</ecNumber>
    </recommendedName>
</protein>
<dbReference type="Pfam" id="PF00512">
    <property type="entry name" value="HisKA"/>
    <property type="match status" value="1"/>
</dbReference>
<keyword evidence="8 11" id="KW-1133">Transmembrane helix</keyword>
<evidence type="ECO:0000256" key="8">
    <source>
        <dbReference type="ARBA" id="ARBA00022989"/>
    </source>
</evidence>
<keyword evidence="9" id="KW-0902">Two-component regulatory system</keyword>
<evidence type="ECO:0000256" key="9">
    <source>
        <dbReference type="ARBA" id="ARBA00023012"/>
    </source>
</evidence>
<evidence type="ECO:0000256" key="4">
    <source>
        <dbReference type="ARBA" id="ARBA00022553"/>
    </source>
</evidence>
<dbReference type="SMART" id="SM00388">
    <property type="entry name" value="HisKA"/>
    <property type="match status" value="1"/>
</dbReference>
<proteinExistence type="predicted"/>
<evidence type="ECO:0000256" key="2">
    <source>
        <dbReference type="ARBA" id="ARBA00004236"/>
    </source>
</evidence>
<dbReference type="PRINTS" id="PR00344">
    <property type="entry name" value="BCTRLSENSOR"/>
</dbReference>
<evidence type="ECO:0000256" key="7">
    <source>
        <dbReference type="ARBA" id="ARBA00022777"/>
    </source>
</evidence>
<evidence type="ECO:0000256" key="3">
    <source>
        <dbReference type="ARBA" id="ARBA00012438"/>
    </source>
</evidence>
<comment type="subcellular location">
    <subcellularLocation>
        <location evidence="2">Cell membrane</location>
    </subcellularLocation>
</comment>
<dbReference type="EC" id="2.7.13.3" evidence="3"/>
<evidence type="ECO:0000256" key="10">
    <source>
        <dbReference type="ARBA" id="ARBA00023136"/>
    </source>
</evidence>
<dbReference type="InterPro" id="IPR050428">
    <property type="entry name" value="TCS_sensor_his_kinase"/>
</dbReference>
<dbReference type="PROSITE" id="PS50109">
    <property type="entry name" value="HIS_KIN"/>
    <property type="match status" value="1"/>
</dbReference>
<dbReference type="GO" id="GO:0016301">
    <property type="term" value="F:kinase activity"/>
    <property type="evidence" value="ECO:0007669"/>
    <property type="project" value="UniProtKB-KW"/>
</dbReference>
<dbReference type="InterPro" id="IPR005467">
    <property type="entry name" value="His_kinase_dom"/>
</dbReference>
<evidence type="ECO:0000256" key="1">
    <source>
        <dbReference type="ARBA" id="ARBA00000085"/>
    </source>
</evidence>